<dbReference type="InterPro" id="IPR036388">
    <property type="entry name" value="WH-like_DNA-bd_sf"/>
</dbReference>
<dbReference type="SUPFAM" id="SSF46785">
    <property type="entry name" value="Winged helix' DNA-binding domain"/>
    <property type="match status" value="1"/>
</dbReference>
<dbReference type="Pfam" id="PF01022">
    <property type="entry name" value="HTH_5"/>
    <property type="match status" value="1"/>
</dbReference>
<dbReference type="NCBIfam" id="NF033788">
    <property type="entry name" value="HTH_metalloreg"/>
    <property type="match status" value="1"/>
</dbReference>
<organism evidence="5 6">
    <name type="scientific">Erythrobacter dokdonensis DSW-74</name>
    <dbReference type="NCBI Taxonomy" id="1300349"/>
    <lineage>
        <taxon>Bacteria</taxon>
        <taxon>Pseudomonadati</taxon>
        <taxon>Pseudomonadota</taxon>
        <taxon>Alphaproteobacteria</taxon>
        <taxon>Sphingomonadales</taxon>
        <taxon>Erythrobacteraceae</taxon>
        <taxon>Erythrobacter/Porphyrobacter group</taxon>
        <taxon>Erythrobacter</taxon>
    </lineage>
</organism>
<dbReference type="PANTHER" id="PTHR33154">
    <property type="entry name" value="TRANSCRIPTIONAL REGULATOR, ARSR FAMILY"/>
    <property type="match status" value="1"/>
</dbReference>
<evidence type="ECO:0000256" key="2">
    <source>
        <dbReference type="ARBA" id="ARBA00023125"/>
    </source>
</evidence>
<proteinExistence type="predicted"/>
<evidence type="ECO:0000256" key="3">
    <source>
        <dbReference type="ARBA" id="ARBA00023163"/>
    </source>
</evidence>
<dbReference type="InterPro" id="IPR001845">
    <property type="entry name" value="HTH_ArsR_DNA-bd_dom"/>
</dbReference>
<evidence type="ECO:0000313" key="6">
    <source>
        <dbReference type="Proteomes" id="UP000092484"/>
    </source>
</evidence>
<keyword evidence="6" id="KW-1185">Reference proteome</keyword>
<protein>
    <submittedName>
        <fullName evidence="5">Regulatory protein ArsR</fullName>
    </submittedName>
</protein>
<gene>
    <name evidence="5" type="ORF">I603_2559</name>
</gene>
<dbReference type="PRINTS" id="PR00778">
    <property type="entry name" value="HTHARSR"/>
</dbReference>
<dbReference type="InterPro" id="IPR036390">
    <property type="entry name" value="WH_DNA-bd_sf"/>
</dbReference>
<dbReference type="InterPro" id="IPR051081">
    <property type="entry name" value="HTH_MetalResp_TranReg"/>
</dbReference>
<dbReference type="GO" id="GO:0003677">
    <property type="term" value="F:DNA binding"/>
    <property type="evidence" value="ECO:0007669"/>
    <property type="project" value="UniProtKB-KW"/>
</dbReference>
<dbReference type="EMBL" id="LZYB01000008">
    <property type="protein sequence ID" value="OBV09998.1"/>
    <property type="molecule type" value="Genomic_DNA"/>
</dbReference>
<name>A0A1A7BBV1_9SPHN</name>
<evidence type="ECO:0000256" key="1">
    <source>
        <dbReference type="ARBA" id="ARBA00023015"/>
    </source>
</evidence>
<dbReference type="STRING" id="1300349.I603_2559"/>
<dbReference type="PANTHER" id="PTHR33154:SF28">
    <property type="entry name" value="HTH-TYPE TRANSCRIPTIONAL REGULATOR YGAV-RELATED"/>
    <property type="match status" value="1"/>
</dbReference>
<dbReference type="Gene3D" id="1.10.10.10">
    <property type="entry name" value="Winged helix-like DNA-binding domain superfamily/Winged helix DNA-binding domain"/>
    <property type="match status" value="1"/>
</dbReference>
<dbReference type="Proteomes" id="UP000092484">
    <property type="component" value="Unassembled WGS sequence"/>
</dbReference>
<sequence>MPSRIIVSRELADLLRLLAHPDRLRLIEELRLGERDVSTIAAALDLPATRISQHLAPLRAHRIVEDRREGRNHFYRLTHPGIAAWLVEALEFVEVRNRLGEGAHIEKVRALWTADAPENQG</sequence>
<dbReference type="InterPro" id="IPR011991">
    <property type="entry name" value="ArsR-like_HTH"/>
</dbReference>
<reference evidence="5 6" key="1">
    <citation type="submission" date="2016-06" db="EMBL/GenBank/DDBJ databases">
        <title>Genome sequence of Porphyrobacter dokdonensis DSW-74.</title>
        <authorList>
            <person name="Kim J.F."/>
            <person name="Song J.Y."/>
        </authorList>
    </citation>
    <scope>NUCLEOTIDE SEQUENCE [LARGE SCALE GENOMIC DNA]</scope>
    <source>
        <strain evidence="5 6">DSW-74</strain>
    </source>
</reference>
<comment type="caution">
    <text evidence="5">The sequence shown here is derived from an EMBL/GenBank/DDBJ whole genome shotgun (WGS) entry which is preliminary data.</text>
</comment>
<dbReference type="PROSITE" id="PS50987">
    <property type="entry name" value="HTH_ARSR_2"/>
    <property type="match status" value="1"/>
</dbReference>
<evidence type="ECO:0000313" key="5">
    <source>
        <dbReference type="EMBL" id="OBV09998.1"/>
    </source>
</evidence>
<keyword evidence="2" id="KW-0238">DNA-binding</keyword>
<evidence type="ECO:0000259" key="4">
    <source>
        <dbReference type="PROSITE" id="PS50987"/>
    </source>
</evidence>
<dbReference type="GO" id="GO:0003700">
    <property type="term" value="F:DNA-binding transcription factor activity"/>
    <property type="evidence" value="ECO:0007669"/>
    <property type="project" value="InterPro"/>
</dbReference>
<dbReference type="CDD" id="cd00090">
    <property type="entry name" value="HTH_ARSR"/>
    <property type="match status" value="1"/>
</dbReference>
<dbReference type="SMART" id="SM00418">
    <property type="entry name" value="HTH_ARSR"/>
    <property type="match status" value="1"/>
</dbReference>
<dbReference type="AlphaFoldDB" id="A0A1A7BBV1"/>
<feature type="domain" description="HTH arsR-type" evidence="4">
    <location>
        <begin position="3"/>
        <end position="97"/>
    </location>
</feature>
<dbReference type="RefSeq" id="WP_068865592.1">
    <property type="nucleotide sequence ID" value="NZ_LZYB01000008.1"/>
</dbReference>
<accession>A0A1A7BBV1</accession>
<keyword evidence="1" id="KW-0805">Transcription regulation</keyword>
<keyword evidence="3" id="KW-0804">Transcription</keyword>